<sequence length="264" mass="30122">MKRVWLSLSLLLLAGCEPEPLSVVQICKENPAVCNDLNEDSHCNVQRAEVIFARFAEGKLPSDPNKHKLLISFEKYSKCIELASGIQHIKLKEKTTSRVNGFLTSLKEIKRLTDETVSSEDPNLLQYHWSRHQSKPHLDKFLQAEKNQQLETPELQLALASYYMKRDVKKTIAILHHALSLYPAEANIDPEIYTALTTIHYKQRNFQLSYLWALIAEDAGIERIEFARIKTELAELNIDADAIEPVAETTLESIKQGRFQAPVL</sequence>
<dbReference type="Pfam" id="PF11207">
    <property type="entry name" value="DUF2989"/>
    <property type="match status" value="1"/>
</dbReference>
<gene>
    <name evidence="1" type="ORF">EOE67_09910</name>
</gene>
<dbReference type="RefSeq" id="WP_127698936.1">
    <property type="nucleotide sequence ID" value="NZ_SACS01000009.1"/>
</dbReference>
<keyword evidence="2" id="KW-1185">Reference proteome</keyword>
<comment type="caution">
    <text evidence="1">The sequence shown here is derived from an EMBL/GenBank/DDBJ whole genome shotgun (WGS) entry which is preliminary data.</text>
</comment>
<organism evidence="1 2">
    <name type="scientific">Rheinheimera riviphila</name>
    <dbReference type="NCBI Taxonomy" id="1834037"/>
    <lineage>
        <taxon>Bacteria</taxon>
        <taxon>Pseudomonadati</taxon>
        <taxon>Pseudomonadota</taxon>
        <taxon>Gammaproteobacteria</taxon>
        <taxon>Chromatiales</taxon>
        <taxon>Chromatiaceae</taxon>
        <taxon>Rheinheimera</taxon>
    </lineage>
</organism>
<accession>A0A437QSM0</accession>
<protein>
    <submittedName>
        <fullName evidence="1">DUF2989 domain-containing protein</fullName>
    </submittedName>
</protein>
<dbReference type="EMBL" id="SACS01000009">
    <property type="protein sequence ID" value="RVU37495.1"/>
    <property type="molecule type" value="Genomic_DNA"/>
</dbReference>
<reference evidence="1 2" key="1">
    <citation type="submission" date="2019-01" db="EMBL/GenBank/DDBJ databases">
        <authorList>
            <person name="Chen W.-M."/>
        </authorList>
    </citation>
    <scope>NUCLEOTIDE SEQUENCE [LARGE SCALE GENOMIC DNA]</scope>
    <source>
        <strain evidence="1 2">KYPC3</strain>
    </source>
</reference>
<dbReference type="OrthoDB" id="5900133at2"/>
<evidence type="ECO:0000313" key="1">
    <source>
        <dbReference type="EMBL" id="RVU37495.1"/>
    </source>
</evidence>
<dbReference type="InterPro" id="IPR021372">
    <property type="entry name" value="DUF2989"/>
</dbReference>
<dbReference type="PROSITE" id="PS51257">
    <property type="entry name" value="PROKAR_LIPOPROTEIN"/>
    <property type="match status" value="1"/>
</dbReference>
<dbReference type="Proteomes" id="UP000283077">
    <property type="component" value="Unassembled WGS sequence"/>
</dbReference>
<name>A0A437QSM0_9GAMM</name>
<proteinExistence type="predicted"/>
<evidence type="ECO:0000313" key="2">
    <source>
        <dbReference type="Proteomes" id="UP000283077"/>
    </source>
</evidence>
<dbReference type="AlphaFoldDB" id="A0A437QSM0"/>